<accession>I5AW37</accession>
<keyword evidence="2" id="KW-1185">Reference proteome</keyword>
<reference evidence="1 2" key="1">
    <citation type="submission" date="2010-08" db="EMBL/GenBank/DDBJ databases">
        <authorList>
            <consortium name="US DOE Joint Genome Institute (JGI-PGF)"/>
            <person name="Lucas S."/>
            <person name="Copeland A."/>
            <person name="Lapidus A."/>
            <person name="Cheng J.-F."/>
            <person name="Bruce D."/>
            <person name="Goodwin L."/>
            <person name="Pitluck S."/>
            <person name="Land M.L."/>
            <person name="Hauser L."/>
            <person name="Chang Y.-J."/>
            <person name="Anderson I.J."/>
            <person name="Johnson E."/>
            <person name="Mulhopadhyay B."/>
            <person name="Kyrpides N."/>
            <person name="Woyke T.J."/>
        </authorList>
    </citation>
    <scope>NUCLEOTIDE SEQUENCE [LARGE SCALE GENOMIC DNA]</scope>
    <source>
        <strain evidence="1 2">6</strain>
    </source>
</reference>
<proteinExistence type="predicted"/>
<organism evidence="1 2">
    <name type="scientific">Eubacterium cellulosolvens (strain ATCC 43171 / JCM 9499 / 6)</name>
    <name type="common">Cillobacterium cellulosolvens</name>
    <dbReference type="NCBI Taxonomy" id="633697"/>
    <lineage>
        <taxon>Bacteria</taxon>
        <taxon>Bacillati</taxon>
        <taxon>Bacillota</taxon>
        <taxon>Clostridia</taxon>
        <taxon>Eubacteriales</taxon>
        <taxon>Eubacteriaceae</taxon>
        <taxon>Eubacterium</taxon>
    </lineage>
</organism>
<evidence type="ECO:0000313" key="2">
    <source>
        <dbReference type="Proteomes" id="UP000005753"/>
    </source>
</evidence>
<dbReference type="STRING" id="633697.EubceDRAFT1_2259"/>
<dbReference type="EMBL" id="CM001487">
    <property type="protein sequence ID" value="EIM58010.1"/>
    <property type="molecule type" value="Genomic_DNA"/>
</dbReference>
<dbReference type="HOGENOM" id="CLU_2395306_0_0_9"/>
<reference evidence="1 2" key="2">
    <citation type="submission" date="2012-02" db="EMBL/GenBank/DDBJ databases">
        <title>Improved High-Quality Draft sequence of Eubacterium cellulosolvens 6.</title>
        <authorList>
            <consortium name="US DOE Joint Genome Institute"/>
            <person name="Lucas S."/>
            <person name="Han J."/>
            <person name="Lapidus A."/>
            <person name="Cheng J.-F."/>
            <person name="Goodwin L."/>
            <person name="Pitluck S."/>
            <person name="Peters L."/>
            <person name="Mikhailova N."/>
            <person name="Gu W."/>
            <person name="Detter J.C."/>
            <person name="Han C."/>
            <person name="Tapia R."/>
            <person name="Land M."/>
            <person name="Hauser L."/>
            <person name="Kyrpides N."/>
            <person name="Ivanova N."/>
            <person name="Pagani I."/>
            <person name="Johnson E."/>
            <person name="Mukhopadhyay B."/>
            <person name="Anderson I."/>
            <person name="Woyke T."/>
        </authorList>
    </citation>
    <scope>NUCLEOTIDE SEQUENCE [LARGE SCALE GENOMIC DNA]</scope>
    <source>
        <strain evidence="1 2">6</strain>
    </source>
</reference>
<sequence>MLNDSGITEGFYSVQIGKCKQEYFYSNGTSGRVVKKREYDALYDSLVHGYSSLCNYEIGKVIEFGGKEYVLNEQRRFDIPYGEDIFDVKYTVY</sequence>
<name>I5AW37_EUBC6</name>
<dbReference type="AlphaFoldDB" id="I5AW37"/>
<protein>
    <submittedName>
        <fullName evidence="1">Uncharacterized protein</fullName>
    </submittedName>
</protein>
<dbReference type="Proteomes" id="UP000005753">
    <property type="component" value="Chromosome"/>
</dbReference>
<dbReference type="OrthoDB" id="2001420at2"/>
<gene>
    <name evidence="1" type="ORF">EubceDRAFT1_2259</name>
</gene>
<evidence type="ECO:0000313" key="1">
    <source>
        <dbReference type="EMBL" id="EIM58010.1"/>
    </source>
</evidence>